<feature type="domain" description="C2H2-type" evidence="10">
    <location>
        <begin position="84"/>
        <end position="112"/>
    </location>
</feature>
<keyword evidence="4 9" id="KW-0863">Zinc-finger</keyword>
<keyword evidence="12" id="KW-1185">Reference proteome</keyword>
<evidence type="ECO:0000313" key="11">
    <source>
        <dbReference type="EMBL" id="KAJ8977295.1"/>
    </source>
</evidence>
<keyword evidence="6" id="KW-0805">Transcription regulation</keyword>
<keyword evidence="5" id="KW-0862">Zinc</keyword>
<feature type="domain" description="C2H2-type" evidence="10">
    <location>
        <begin position="56"/>
        <end position="83"/>
    </location>
</feature>
<gene>
    <name evidence="11" type="ORF">NQ317_007434</name>
</gene>
<evidence type="ECO:0000256" key="4">
    <source>
        <dbReference type="ARBA" id="ARBA00022771"/>
    </source>
</evidence>
<dbReference type="PANTHER" id="PTHR47772">
    <property type="entry name" value="ZINC FINGER PROTEIN 200"/>
    <property type="match status" value="1"/>
</dbReference>
<evidence type="ECO:0000256" key="3">
    <source>
        <dbReference type="ARBA" id="ARBA00022737"/>
    </source>
</evidence>
<dbReference type="SMART" id="SM00355">
    <property type="entry name" value="ZnF_C2H2"/>
    <property type="match status" value="13"/>
</dbReference>
<keyword evidence="3" id="KW-0677">Repeat</keyword>
<evidence type="ECO:0000256" key="9">
    <source>
        <dbReference type="PROSITE-ProRule" id="PRU00042"/>
    </source>
</evidence>
<keyword evidence="7" id="KW-0804">Transcription</keyword>
<feature type="domain" description="C2H2-type" evidence="10">
    <location>
        <begin position="176"/>
        <end position="203"/>
    </location>
</feature>
<evidence type="ECO:0000256" key="6">
    <source>
        <dbReference type="ARBA" id="ARBA00023015"/>
    </source>
</evidence>
<sequence length="780" mass="90024">MLRSKKPRLYQKRPVIMRVPMKKSKQIESQQVGTRHQNGQNTISKNIAPKLEHKKFKCIKCENMFDTADLYRDHMKWHKCQKKFKCTKCSAGYNIENNLKVHVVLAHPEENNTKCPICNVNLTFQRAASMKSHLMLHQVEEYYTCEECSFEFDKESDFMKHIEGHVTEKKFSPKSLTCPHCKVTFEDSKDLRAHISDHVKLKKVFTRTKKSRKLGSRKERNHVCSVCKKSFIKNSLLERHERIHSGIKPFTCQYCGRGFTQKGTLQIHISRHTGVKPHSCTLCPAKFYQKGNLRVHIKKNSHVPQQQPKNCTCIFKKIATLNGHMTKIHLNAKDAPVSEEGLIDDIMIKLRALEQQTSGNLMEENPEELKEIKLPQKMTPENRLIEADLVDDGNVLKSNYVHLSESTVDGTVKKHIVRQKKIGDVRWYFCSYCSKQFKKPSDLIRHIRVHTKEKPFKCKHCKTAFSLKSTLISHMKTHKSNQQFTCKVCNNLFASLRLLNSHLRKHDVEALPKWQCITCGFLFSEQEEGLKHREEMGKEKLHIIQPFIDQILKQPLYQTTYGSLVLKPPKQRIPNTGLESPTVRPFHCSLCDARFAKRDNLKRHIQFHNEDRKFKCDLCPKTHIKKVHKKEVIPKINLAPNVLSETPSGDQTKTDFVPNQDVGITIDILQKDNILSQQDLPASSENIGIQQLPTNTPNSVQILNINAADPQQSNDYQTIYINLEEMPFLDGSNLCLNNSTMPSQIKLQNAESLLNQISDLQDNNIIFNIDSLKPNLNIPR</sequence>
<evidence type="ECO:0000256" key="2">
    <source>
        <dbReference type="ARBA" id="ARBA00022723"/>
    </source>
</evidence>
<dbReference type="Pfam" id="PF00096">
    <property type="entry name" value="zf-C2H2"/>
    <property type="match status" value="7"/>
</dbReference>
<feature type="domain" description="C2H2-type" evidence="10">
    <location>
        <begin position="143"/>
        <end position="170"/>
    </location>
</feature>
<dbReference type="InterPro" id="IPR036236">
    <property type="entry name" value="Znf_C2H2_sf"/>
</dbReference>
<organism evidence="11 12">
    <name type="scientific">Molorchus minor</name>
    <dbReference type="NCBI Taxonomy" id="1323400"/>
    <lineage>
        <taxon>Eukaryota</taxon>
        <taxon>Metazoa</taxon>
        <taxon>Ecdysozoa</taxon>
        <taxon>Arthropoda</taxon>
        <taxon>Hexapoda</taxon>
        <taxon>Insecta</taxon>
        <taxon>Pterygota</taxon>
        <taxon>Neoptera</taxon>
        <taxon>Endopterygota</taxon>
        <taxon>Coleoptera</taxon>
        <taxon>Polyphaga</taxon>
        <taxon>Cucujiformia</taxon>
        <taxon>Chrysomeloidea</taxon>
        <taxon>Cerambycidae</taxon>
        <taxon>Lamiinae</taxon>
        <taxon>Monochamini</taxon>
        <taxon>Molorchus</taxon>
    </lineage>
</organism>
<protein>
    <recommendedName>
        <fullName evidence="10">C2H2-type domain-containing protein</fullName>
    </recommendedName>
</protein>
<evidence type="ECO:0000256" key="1">
    <source>
        <dbReference type="ARBA" id="ARBA00004123"/>
    </source>
</evidence>
<dbReference type="InterPro" id="IPR013087">
    <property type="entry name" value="Znf_C2H2_type"/>
</dbReference>
<keyword evidence="2" id="KW-0479">Metal-binding</keyword>
<evidence type="ECO:0000256" key="8">
    <source>
        <dbReference type="ARBA" id="ARBA00023242"/>
    </source>
</evidence>
<comment type="subcellular location">
    <subcellularLocation>
        <location evidence="1">Nucleus</location>
    </subcellularLocation>
</comment>
<feature type="domain" description="C2H2-type" evidence="10">
    <location>
        <begin position="456"/>
        <end position="483"/>
    </location>
</feature>
<keyword evidence="8" id="KW-0539">Nucleus</keyword>
<name>A0ABQ9JGX8_9CUCU</name>
<dbReference type="EMBL" id="JAPWTJ010000563">
    <property type="protein sequence ID" value="KAJ8977295.1"/>
    <property type="molecule type" value="Genomic_DNA"/>
</dbReference>
<evidence type="ECO:0000313" key="12">
    <source>
        <dbReference type="Proteomes" id="UP001162164"/>
    </source>
</evidence>
<feature type="domain" description="C2H2-type" evidence="10">
    <location>
        <begin position="586"/>
        <end position="613"/>
    </location>
</feature>
<feature type="domain" description="C2H2-type" evidence="10">
    <location>
        <begin position="484"/>
        <end position="511"/>
    </location>
</feature>
<dbReference type="PROSITE" id="PS00028">
    <property type="entry name" value="ZINC_FINGER_C2H2_1"/>
    <property type="match status" value="11"/>
</dbReference>
<accession>A0ABQ9JGX8</accession>
<dbReference type="Proteomes" id="UP001162164">
    <property type="component" value="Unassembled WGS sequence"/>
</dbReference>
<evidence type="ECO:0000256" key="7">
    <source>
        <dbReference type="ARBA" id="ARBA00023163"/>
    </source>
</evidence>
<reference evidence="11" key="1">
    <citation type="journal article" date="2023" name="Insect Mol. Biol.">
        <title>Genome sequencing provides insights into the evolution of gene families encoding plant cell wall-degrading enzymes in longhorned beetles.</title>
        <authorList>
            <person name="Shin N.R."/>
            <person name="Okamura Y."/>
            <person name="Kirsch R."/>
            <person name="Pauchet Y."/>
        </authorList>
    </citation>
    <scope>NUCLEOTIDE SEQUENCE</scope>
    <source>
        <strain evidence="11">MMC_N1</strain>
    </source>
</reference>
<evidence type="ECO:0000256" key="5">
    <source>
        <dbReference type="ARBA" id="ARBA00022833"/>
    </source>
</evidence>
<feature type="domain" description="C2H2-type" evidence="10">
    <location>
        <begin position="222"/>
        <end position="249"/>
    </location>
</feature>
<dbReference type="PANTHER" id="PTHR47772:SF13">
    <property type="entry name" value="GASTRULA ZINC FINGER PROTEIN XLCGF49.1-LIKE-RELATED"/>
    <property type="match status" value="1"/>
</dbReference>
<comment type="caution">
    <text evidence="11">The sequence shown here is derived from an EMBL/GenBank/DDBJ whole genome shotgun (WGS) entry which is preliminary data.</text>
</comment>
<evidence type="ECO:0000259" key="10">
    <source>
        <dbReference type="PROSITE" id="PS50157"/>
    </source>
</evidence>
<feature type="domain" description="C2H2-type" evidence="10">
    <location>
        <begin position="250"/>
        <end position="277"/>
    </location>
</feature>
<proteinExistence type="predicted"/>
<dbReference type="PROSITE" id="PS50157">
    <property type="entry name" value="ZINC_FINGER_C2H2_2"/>
    <property type="match status" value="11"/>
</dbReference>
<dbReference type="SUPFAM" id="SSF57667">
    <property type="entry name" value="beta-beta-alpha zinc fingers"/>
    <property type="match status" value="7"/>
</dbReference>
<feature type="domain" description="C2H2-type" evidence="10">
    <location>
        <begin position="428"/>
        <end position="455"/>
    </location>
</feature>
<feature type="domain" description="C2H2-type" evidence="10">
    <location>
        <begin position="278"/>
        <end position="307"/>
    </location>
</feature>
<dbReference type="InterPro" id="IPR050636">
    <property type="entry name" value="C2H2-ZF_domain-containing"/>
</dbReference>
<dbReference type="Gene3D" id="3.30.160.60">
    <property type="entry name" value="Classic Zinc Finger"/>
    <property type="match status" value="9"/>
</dbReference>